<dbReference type="SUPFAM" id="SSF75420">
    <property type="entry name" value="YhbC-like, N-terminal domain"/>
    <property type="match status" value="1"/>
</dbReference>
<evidence type="ECO:0000313" key="6">
    <source>
        <dbReference type="EMBL" id="GAU09616.1"/>
    </source>
</evidence>
<dbReference type="HAMAP" id="MF_01077">
    <property type="entry name" value="RimP"/>
    <property type="match status" value="1"/>
</dbReference>
<reference evidence="7" key="1">
    <citation type="submission" date="2016-06" db="EMBL/GenBank/DDBJ databases">
        <title>Draft genome sequence of Desulfoplanes formicivorans strain Pf12B.</title>
        <authorList>
            <person name="Watanabe M."/>
            <person name="Kojima H."/>
            <person name="Fukui M."/>
        </authorList>
    </citation>
    <scope>NUCLEOTIDE SEQUENCE [LARGE SCALE GENOMIC DNA]</scope>
    <source>
        <strain evidence="7">Pf12B</strain>
    </source>
</reference>
<dbReference type="Pfam" id="PF02576">
    <property type="entry name" value="RimP_N"/>
    <property type="match status" value="1"/>
</dbReference>
<dbReference type="CDD" id="cd01734">
    <property type="entry name" value="YlxS_C"/>
    <property type="match status" value="1"/>
</dbReference>
<dbReference type="Gene3D" id="2.30.30.180">
    <property type="entry name" value="Ribosome maturation factor RimP, C-terminal domain"/>
    <property type="match status" value="1"/>
</dbReference>
<organism evidence="6 7">
    <name type="scientific">Desulfoplanes formicivorans</name>
    <dbReference type="NCBI Taxonomy" id="1592317"/>
    <lineage>
        <taxon>Bacteria</taxon>
        <taxon>Pseudomonadati</taxon>
        <taxon>Thermodesulfobacteriota</taxon>
        <taxon>Desulfovibrionia</taxon>
        <taxon>Desulfovibrionales</taxon>
        <taxon>Desulfoplanaceae</taxon>
        <taxon>Desulfoplanes</taxon>
    </lineage>
</organism>
<dbReference type="GO" id="GO:0005829">
    <property type="term" value="C:cytosol"/>
    <property type="evidence" value="ECO:0007669"/>
    <property type="project" value="TreeGrafter"/>
</dbReference>
<keyword evidence="1 3" id="KW-0963">Cytoplasm</keyword>
<evidence type="ECO:0000259" key="4">
    <source>
        <dbReference type="Pfam" id="PF02576"/>
    </source>
</evidence>
<dbReference type="OrthoDB" id="9805006at2"/>
<dbReference type="GO" id="GO:0000028">
    <property type="term" value="P:ribosomal small subunit assembly"/>
    <property type="evidence" value="ECO:0007669"/>
    <property type="project" value="TreeGrafter"/>
</dbReference>
<dbReference type="Proteomes" id="UP000095200">
    <property type="component" value="Unassembled WGS sequence"/>
</dbReference>
<feature type="domain" description="Ribosome maturation factor RimP C-terminal" evidence="5">
    <location>
        <begin position="90"/>
        <end position="153"/>
    </location>
</feature>
<dbReference type="PANTHER" id="PTHR33867:SF1">
    <property type="entry name" value="RIBOSOME MATURATION FACTOR RIMP"/>
    <property type="match status" value="1"/>
</dbReference>
<comment type="subcellular location">
    <subcellularLocation>
        <location evidence="3">Cytoplasm</location>
    </subcellularLocation>
</comment>
<comment type="function">
    <text evidence="3">Required for maturation of 30S ribosomal subunits.</text>
</comment>
<keyword evidence="2 3" id="KW-0690">Ribosome biogenesis</keyword>
<dbReference type="EMBL" id="BDFE01000020">
    <property type="protein sequence ID" value="GAU09616.1"/>
    <property type="molecule type" value="Genomic_DNA"/>
</dbReference>
<proteinExistence type="inferred from homology"/>
<dbReference type="Gene3D" id="3.30.300.70">
    <property type="entry name" value="RimP-like superfamily, N-terminal"/>
    <property type="match status" value="1"/>
</dbReference>
<protein>
    <recommendedName>
        <fullName evidence="3">Ribosome maturation factor RimP</fullName>
    </recommendedName>
</protein>
<keyword evidence="7" id="KW-1185">Reference proteome</keyword>
<evidence type="ECO:0000259" key="5">
    <source>
        <dbReference type="Pfam" id="PF17384"/>
    </source>
</evidence>
<dbReference type="PANTHER" id="PTHR33867">
    <property type="entry name" value="RIBOSOME MATURATION FACTOR RIMP"/>
    <property type="match status" value="1"/>
</dbReference>
<dbReference type="RefSeq" id="WP_069860147.1">
    <property type="nucleotide sequence ID" value="NZ_BDFE01000020.1"/>
</dbReference>
<feature type="domain" description="Ribosome maturation factor RimP N-terminal" evidence="4">
    <location>
        <begin position="13"/>
        <end position="86"/>
    </location>
</feature>
<dbReference type="InterPro" id="IPR035956">
    <property type="entry name" value="RimP_N_sf"/>
</dbReference>
<dbReference type="STRING" id="1592317.DPF_2345"/>
<name>A0A194AKP0_9BACT</name>
<dbReference type="AlphaFoldDB" id="A0A194AKP0"/>
<dbReference type="InterPro" id="IPR028989">
    <property type="entry name" value="RimP_N"/>
</dbReference>
<evidence type="ECO:0000256" key="3">
    <source>
        <dbReference type="HAMAP-Rule" id="MF_01077"/>
    </source>
</evidence>
<dbReference type="GO" id="GO:0006412">
    <property type="term" value="P:translation"/>
    <property type="evidence" value="ECO:0007669"/>
    <property type="project" value="TreeGrafter"/>
</dbReference>
<comment type="caution">
    <text evidence="6">The sequence shown here is derived from an EMBL/GenBank/DDBJ whole genome shotgun (WGS) entry which is preliminary data.</text>
</comment>
<dbReference type="Pfam" id="PF17384">
    <property type="entry name" value="DUF150_C"/>
    <property type="match status" value="1"/>
</dbReference>
<comment type="similarity">
    <text evidence="3">Belongs to the RimP family.</text>
</comment>
<evidence type="ECO:0000256" key="2">
    <source>
        <dbReference type="ARBA" id="ARBA00022517"/>
    </source>
</evidence>
<gene>
    <name evidence="3" type="primary">rimP</name>
    <name evidence="6" type="ORF">DPF_2345</name>
</gene>
<dbReference type="InterPro" id="IPR036847">
    <property type="entry name" value="RimP_C_sf"/>
</dbReference>
<dbReference type="InterPro" id="IPR028998">
    <property type="entry name" value="RimP_C"/>
</dbReference>
<dbReference type="SUPFAM" id="SSF74942">
    <property type="entry name" value="YhbC-like, C-terminal domain"/>
    <property type="match status" value="1"/>
</dbReference>
<accession>A0A194AKP0</accession>
<sequence>MQKHILYDQLISILAPLCEEHNVAIWGIELILASPKHRIVRIFIDSPQGVTIDTCAAFSRQASVLLDVEDIIAGAYNLEVSSPGLDRIFFSPEQLDGFLNKTVKLTLNAPRQGRKQFRGILTSRTGDTFALRLDDQSEHEFSWGETKKLRLVFTG</sequence>
<evidence type="ECO:0000256" key="1">
    <source>
        <dbReference type="ARBA" id="ARBA00022490"/>
    </source>
</evidence>
<dbReference type="InterPro" id="IPR003728">
    <property type="entry name" value="Ribosome_maturation_RimP"/>
</dbReference>
<dbReference type="FunFam" id="3.30.300.70:FF:000001">
    <property type="entry name" value="Ribosome maturation factor RimP"/>
    <property type="match status" value="1"/>
</dbReference>
<evidence type="ECO:0000313" key="7">
    <source>
        <dbReference type="Proteomes" id="UP000095200"/>
    </source>
</evidence>